<feature type="non-terminal residue" evidence="1">
    <location>
        <position position="76"/>
    </location>
</feature>
<organism evidence="1">
    <name type="scientific">marine metagenome</name>
    <dbReference type="NCBI Taxonomy" id="408172"/>
    <lineage>
        <taxon>unclassified sequences</taxon>
        <taxon>metagenomes</taxon>
        <taxon>ecological metagenomes</taxon>
    </lineage>
</organism>
<dbReference type="AlphaFoldDB" id="A0A382UKY7"/>
<evidence type="ECO:0008006" key="2">
    <source>
        <dbReference type="Google" id="ProtNLM"/>
    </source>
</evidence>
<dbReference type="Gene3D" id="3.40.50.1820">
    <property type="entry name" value="alpha/beta hydrolase"/>
    <property type="match status" value="1"/>
</dbReference>
<dbReference type="EMBL" id="UINC01145050">
    <property type="protein sequence ID" value="SVD34943.1"/>
    <property type="molecule type" value="Genomic_DNA"/>
</dbReference>
<sequence length="76" mass="7880">MHPAGAGGAYLPMPTALAKSGIPVIYCNSRYRGVDSGLIMEKVVLDLGACVREAKEKLGYKKVILGGWSGGGSLSL</sequence>
<dbReference type="InterPro" id="IPR029058">
    <property type="entry name" value="AB_hydrolase_fold"/>
</dbReference>
<protein>
    <recommendedName>
        <fullName evidence="2">AB hydrolase-1 domain-containing protein</fullName>
    </recommendedName>
</protein>
<evidence type="ECO:0000313" key="1">
    <source>
        <dbReference type="EMBL" id="SVD34943.1"/>
    </source>
</evidence>
<reference evidence="1" key="1">
    <citation type="submission" date="2018-05" db="EMBL/GenBank/DDBJ databases">
        <authorList>
            <person name="Lanie J.A."/>
            <person name="Ng W.-L."/>
            <person name="Kazmierczak K.M."/>
            <person name="Andrzejewski T.M."/>
            <person name="Davidsen T.M."/>
            <person name="Wayne K.J."/>
            <person name="Tettelin H."/>
            <person name="Glass J.I."/>
            <person name="Rusch D."/>
            <person name="Podicherti R."/>
            <person name="Tsui H.-C.T."/>
            <person name="Winkler M.E."/>
        </authorList>
    </citation>
    <scope>NUCLEOTIDE SEQUENCE</scope>
</reference>
<accession>A0A382UKY7</accession>
<dbReference type="SUPFAM" id="SSF53474">
    <property type="entry name" value="alpha/beta-Hydrolases"/>
    <property type="match status" value="1"/>
</dbReference>
<proteinExistence type="predicted"/>
<gene>
    <name evidence="1" type="ORF">METZ01_LOCUS387797</name>
</gene>
<name>A0A382UKY7_9ZZZZ</name>